<feature type="signal peptide" evidence="1">
    <location>
        <begin position="1"/>
        <end position="29"/>
    </location>
</feature>
<dbReference type="PROSITE" id="PS51318">
    <property type="entry name" value="TAT"/>
    <property type="match status" value="1"/>
</dbReference>
<evidence type="ECO:0000256" key="1">
    <source>
        <dbReference type="SAM" id="SignalP"/>
    </source>
</evidence>
<name>A0A366LR55_9ACTN</name>
<dbReference type="EMBL" id="QMEY01000021">
    <property type="protein sequence ID" value="RBQ15682.1"/>
    <property type="molecule type" value="Genomic_DNA"/>
</dbReference>
<protein>
    <submittedName>
        <fullName evidence="2">Uncharacterized protein</fullName>
    </submittedName>
</protein>
<dbReference type="AlphaFoldDB" id="A0A366LR55"/>
<keyword evidence="3" id="KW-1185">Reference proteome</keyword>
<gene>
    <name evidence="2" type="ORF">DP939_33880</name>
</gene>
<comment type="caution">
    <text evidence="2">The sequence shown here is derived from an EMBL/GenBank/DDBJ whole genome shotgun (WGS) entry which is preliminary data.</text>
</comment>
<dbReference type="OrthoDB" id="3532092at2"/>
<dbReference type="InterPro" id="IPR006311">
    <property type="entry name" value="TAT_signal"/>
</dbReference>
<evidence type="ECO:0000313" key="3">
    <source>
        <dbReference type="Proteomes" id="UP000253303"/>
    </source>
</evidence>
<evidence type="ECO:0000313" key="2">
    <source>
        <dbReference type="EMBL" id="RBQ15682.1"/>
    </source>
</evidence>
<keyword evidence="1" id="KW-0732">Signal</keyword>
<feature type="chain" id="PRO_5016743930" evidence="1">
    <location>
        <begin position="30"/>
        <end position="161"/>
    </location>
</feature>
<accession>A0A366LR55</accession>
<dbReference type="Proteomes" id="UP000253303">
    <property type="component" value="Unassembled WGS sequence"/>
</dbReference>
<proteinExistence type="predicted"/>
<reference evidence="2 3" key="1">
    <citation type="submission" date="2018-06" db="EMBL/GenBank/DDBJ databases">
        <title>Sphaerisporangium craniellae sp. nov., isolated from a marine sponge in the South China Sea.</title>
        <authorList>
            <person name="Li L."/>
        </authorList>
    </citation>
    <scope>NUCLEOTIDE SEQUENCE [LARGE SCALE GENOMIC DNA]</scope>
    <source>
        <strain evidence="2 3">LHW63015</strain>
    </source>
</reference>
<organism evidence="2 3">
    <name type="scientific">Spongiactinospora rosea</name>
    <dbReference type="NCBI Taxonomy" id="2248750"/>
    <lineage>
        <taxon>Bacteria</taxon>
        <taxon>Bacillati</taxon>
        <taxon>Actinomycetota</taxon>
        <taxon>Actinomycetes</taxon>
        <taxon>Streptosporangiales</taxon>
        <taxon>Streptosporangiaceae</taxon>
        <taxon>Spongiactinospora</taxon>
    </lineage>
</organism>
<dbReference type="RefSeq" id="WP_113984922.1">
    <property type="nucleotide sequence ID" value="NZ_QMEY01000021.1"/>
</dbReference>
<sequence length="161" mass="18326">MRHTTRKLLGLAAVTATALAIALPASASAASATTSATTTIAADFEDSWGYNYSKWYDGSRAKARGDVWADEDGRVRVSGRLYDKNSPWYLCGYAQIKFENEDGDEWTRWAQKCGSSGYRSFHYSARDVENVQVRVCYWHSEQEKKKYCGRWDYIFEADEDL</sequence>